<evidence type="ECO:0000256" key="15">
    <source>
        <dbReference type="ARBA" id="ARBA00053280"/>
    </source>
</evidence>
<keyword evidence="10 17" id="KW-0238">DNA-binding</keyword>
<dbReference type="SUPFAM" id="SSF50249">
    <property type="entry name" value="Nucleic acid-binding proteins"/>
    <property type="match status" value="1"/>
</dbReference>
<dbReference type="InterPro" id="IPR012340">
    <property type="entry name" value="NA-bd_OB-fold"/>
</dbReference>
<comment type="function">
    <text evidence="15">Probable component of the MCM2-7 complex (MCM complex) that may function as a DNA helicase and which is essential to undergo a single round of replication initiation and elongation per cell cycle in eukaryotic cells.</text>
</comment>
<dbReference type="Gene3D" id="2.40.50.140">
    <property type="entry name" value="Nucleic acid-binding proteins"/>
    <property type="match status" value="1"/>
</dbReference>
<dbReference type="SMART" id="SM01332">
    <property type="entry name" value="Cyclin_C"/>
    <property type="match status" value="1"/>
</dbReference>
<dbReference type="Proteomes" id="UP000239899">
    <property type="component" value="Unassembled WGS sequence"/>
</dbReference>
<dbReference type="PANTHER" id="PTHR11630">
    <property type="entry name" value="DNA REPLICATION LICENSING FACTOR MCM FAMILY MEMBER"/>
    <property type="match status" value="1"/>
</dbReference>
<dbReference type="InterPro" id="IPR036915">
    <property type="entry name" value="Cyclin-like_sf"/>
</dbReference>
<protein>
    <recommendedName>
        <fullName evidence="4">DNA helicase</fullName>
        <ecNumber evidence="4">3.6.4.12</ecNumber>
    </recommendedName>
</protein>
<dbReference type="InterPro" id="IPR027417">
    <property type="entry name" value="P-loop_NTPase"/>
</dbReference>
<evidence type="ECO:0000256" key="16">
    <source>
        <dbReference type="RuleBase" id="RU000383"/>
    </source>
</evidence>
<gene>
    <name evidence="20" type="ORF">C2E21_8021</name>
</gene>
<evidence type="ECO:0000256" key="14">
    <source>
        <dbReference type="ARBA" id="ARBA00047995"/>
    </source>
</evidence>
<evidence type="ECO:0000256" key="13">
    <source>
        <dbReference type="ARBA" id="ARBA00023306"/>
    </source>
</evidence>
<dbReference type="InterPro" id="IPR031327">
    <property type="entry name" value="MCM"/>
</dbReference>
<dbReference type="Pfam" id="PF17855">
    <property type="entry name" value="MCM_lid"/>
    <property type="match status" value="1"/>
</dbReference>
<dbReference type="InterPro" id="IPR041024">
    <property type="entry name" value="Mcm6_C"/>
</dbReference>
<keyword evidence="21" id="KW-1185">Reference proteome</keyword>
<dbReference type="Pfam" id="PF14551">
    <property type="entry name" value="MCM_N"/>
    <property type="match status" value="1"/>
</dbReference>
<evidence type="ECO:0000256" key="12">
    <source>
        <dbReference type="ARBA" id="ARBA00023242"/>
    </source>
</evidence>
<evidence type="ECO:0000256" key="17">
    <source>
        <dbReference type="RuleBase" id="RU004070"/>
    </source>
</evidence>
<dbReference type="InterPro" id="IPR027925">
    <property type="entry name" value="MCM_N"/>
</dbReference>
<organism evidence="20 21">
    <name type="scientific">Chlorella sorokiniana</name>
    <name type="common">Freshwater green alga</name>
    <dbReference type="NCBI Taxonomy" id="3076"/>
    <lineage>
        <taxon>Eukaryota</taxon>
        <taxon>Viridiplantae</taxon>
        <taxon>Chlorophyta</taxon>
        <taxon>core chlorophytes</taxon>
        <taxon>Trebouxiophyceae</taxon>
        <taxon>Chlorellales</taxon>
        <taxon>Chlorellaceae</taxon>
        <taxon>Chlorella clade</taxon>
        <taxon>Chlorella</taxon>
    </lineage>
</organism>
<dbReference type="SUPFAM" id="SSF47954">
    <property type="entry name" value="Cyclin-like"/>
    <property type="match status" value="2"/>
</dbReference>
<evidence type="ECO:0000313" key="21">
    <source>
        <dbReference type="Proteomes" id="UP000239899"/>
    </source>
</evidence>
<dbReference type="Pfam" id="PF02984">
    <property type="entry name" value="Cyclin_C"/>
    <property type="match status" value="1"/>
</dbReference>
<evidence type="ECO:0000256" key="5">
    <source>
        <dbReference type="ARBA" id="ARBA00022705"/>
    </source>
</evidence>
<dbReference type="InterPro" id="IPR004367">
    <property type="entry name" value="Cyclin_C-dom"/>
</dbReference>
<dbReference type="Pfam" id="PF17207">
    <property type="entry name" value="MCM_OB"/>
    <property type="match status" value="1"/>
</dbReference>
<dbReference type="GO" id="GO:0000727">
    <property type="term" value="P:double-strand break repair via break-induced replication"/>
    <property type="evidence" value="ECO:0007669"/>
    <property type="project" value="TreeGrafter"/>
</dbReference>
<dbReference type="Pfam" id="PF00493">
    <property type="entry name" value="MCM"/>
    <property type="match status" value="1"/>
</dbReference>
<keyword evidence="6 17" id="KW-0547">Nucleotide-binding</keyword>
<dbReference type="InterPro" id="IPR001208">
    <property type="entry name" value="MCM_dom"/>
</dbReference>
<dbReference type="SMART" id="SM00350">
    <property type="entry name" value="MCM"/>
    <property type="match status" value="1"/>
</dbReference>
<evidence type="ECO:0000256" key="8">
    <source>
        <dbReference type="ARBA" id="ARBA00022806"/>
    </source>
</evidence>
<proteinExistence type="inferred from homology"/>
<keyword evidence="9 17" id="KW-0067">ATP-binding</keyword>
<evidence type="ECO:0000256" key="3">
    <source>
        <dbReference type="ARBA" id="ARBA00008010"/>
    </source>
</evidence>
<dbReference type="SMART" id="SM00385">
    <property type="entry name" value="CYCLIN"/>
    <property type="match status" value="2"/>
</dbReference>
<accession>A0A2P6TFZ5</accession>
<keyword evidence="13" id="KW-0131">Cell cycle</keyword>
<comment type="subcellular location">
    <subcellularLocation>
        <location evidence="1">Nucleus</location>
    </subcellularLocation>
</comment>
<dbReference type="GO" id="GO:1990518">
    <property type="term" value="F:single-stranded 3'-5' DNA helicase activity"/>
    <property type="evidence" value="ECO:0007669"/>
    <property type="project" value="TreeGrafter"/>
</dbReference>
<name>A0A2P6TFZ5_CHLSO</name>
<dbReference type="EMBL" id="LHPG02000018">
    <property type="protein sequence ID" value="PRW33036.1"/>
    <property type="molecule type" value="Genomic_DNA"/>
</dbReference>
<dbReference type="InterPro" id="IPR033762">
    <property type="entry name" value="MCM_OB"/>
</dbReference>
<evidence type="ECO:0000256" key="4">
    <source>
        <dbReference type="ARBA" id="ARBA00012551"/>
    </source>
</evidence>
<dbReference type="CDD" id="cd20504">
    <property type="entry name" value="CYCLIN_CCNA_rpt1"/>
    <property type="match status" value="1"/>
</dbReference>
<dbReference type="PRINTS" id="PR01662">
    <property type="entry name" value="MCMPROTEIN6"/>
</dbReference>
<dbReference type="Gene3D" id="3.40.50.300">
    <property type="entry name" value="P-loop containing nucleotide triphosphate hydrolases"/>
    <property type="match status" value="1"/>
</dbReference>
<dbReference type="PANTHER" id="PTHR11630:SF43">
    <property type="entry name" value="DNA REPLICATION LICENSING FACTOR MCM6"/>
    <property type="match status" value="1"/>
</dbReference>
<comment type="similarity">
    <text evidence="3 17">Belongs to the MCM family.</text>
</comment>
<dbReference type="GO" id="GO:0003697">
    <property type="term" value="F:single-stranded DNA binding"/>
    <property type="evidence" value="ECO:0007669"/>
    <property type="project" value="TreeGrafter"/>
</dbReference>
<evidence type="ECO:0000256" key="9">
    <source>
        <dbReference type="ARBA" id="ARBA00022840"/>
    </source>
</evidence>
<feature type="compositionally biased region" description="Low complexity" evidence="18">
    <location>
        <begin position="728"/>
        <end position="756"/>
    </location>
</feature>
<keyword evidence="11 16" id="KW-0195">Cyclin</keyword>
<dbReference type="EC" id="3.6.4.12" evidence="4"/>
<dbReference type="OrthoDB" id="1744952at2759"/>
<evidence type="ECO:0000256" key="11">
    <source>
        <dbReference type="ARBA" id="ARBA00023127"/>
    </source>
</evidence>
<dbReference type="FunFam" id="1.10.472.10:FF:000013">
    <property type="entry name" value="Cyclin A1"/>
    <property type="match status" value="1"/>
</dbReference>
<dbReference type="PRINTS" id="PR01657">
    <property type="entry name" value="MCMFAMILY"/>
</dbReference>
<evidence type="ECO:0000256" key="1">
    <source>
        <dbReference type="ARBA" id="ARBA00004123"/>
    </source>
</evidence>
<evidence type="ECO:0000256" key="18">
    <source>
        <dbReference type="SAM" id="MobiDB-lite"/>
    </source>
</evidence>
<reference evidence="20 21" key="1">
    <citation type="journal article" date="2018" name="Plant J.">
        <title>Genome sequences of Chlorella sorokiniana UTEX 1602 and Micractinium conductrix SAG 241.80: implications to maltose excretion by a green alga.</title>
        <authorList>
            <person name="Arriola M.B."/>
            <person name="Velmurugan N."/>
            <person name="Zhang Y."/>
            <person name="Plunkett M.H."/>
            <person name="Hondzo H."/>
            <person name="Barney B.M."/>
        </authorList>
    </citation>
    <scope>NUCLEOTIDE SEQUENCE [LARGE SCALE GENOMIC DNA]</scope>
    <source>
        <strain evidence="21">UTEX 1602</strain>
    </source>
</reference>
<dbReference type="Gene3D" id="3.30.1640.10">
    <property type="entry name" value="mini-chromosome maintenance (MCM) complex, chain A, domain 1"/>
    <property type="match status" value="1"/>
</dbReference>
<evidence type="ECO:0000256" key="6">
    <source>
        <dbReference type="ARBA" id="ARBA00022741"/>
    </source>
</evidence>
<sequence>MDELPVMNALNAPAELCEAVKERFLAFLNGFVVTDQADAEPSVSITHSQGSGGRPSQPQRFYVEQLATMKERELKCLYVNFEHVAEFDQSLAQNVAEAYYRLEPFLRSAVRTFVRQHLDTFAENEDGSDKQFWISFYGLPENDRLRALRSSKIGKLSQFVGTVTRTTDVRPELFTGTFRCMECMTVVKDVEQQFKYTQPVICPNPTCGNKTHWSLVIDQSYFVDWQKAKVQENPDEVPAGSLPRTMEVILRNDQVETVRPGDKAVFTGMLVVVPDVAALTAPGERLQAKLGGGDKSGLSEGVTGLRNGPARTGVRELTYRLVFIASGTQPLDQKSGMVNIRADDDQEPEDVLAQFSLEQREQLEEMRADASLYDKMAASIAPNVHGHTDVKRAILLMLLGGMHKTTREGINLRGDINVAIVGDPACAKSQMLKYVSAFLPRAVYTSGKSSSAAGLTATVVKESESNEFCIEAGALMLADNGICCIDEFDKMDVKDQVAIHEAMEQQTISIAKAGIQATLNARTSILAAANPVAGRYDRSKPLKYNVALPPAILSRFDLLHVMIDEPDAHLDQQIANHILSVHQGQGVALNPPYTMEAMQCYIKYARAIKPRITQQAQRQLVLSYKRLRGDDAAPGSASAYRITVRQLEALVRLSEALARLHLSETVTRDHVKESFRLVKNSIINVEAPDQELADEDVLDDLDTVEHMVEGEVPATAAGGDAEMADAPAADSNAENRNSANAEAAGAGGDKAAPAAGEGQGGAAQGPPAKKSTKVPQQKYNNVKNLLVMRLQRLSDEGEGERHEVGHDEVVGARQRDLLEWYFKYMVEKGAITGKEAGVEELVLAEKIIAHLIKREQVLLVVEQPERQAEEAAADYTKRLQNDRVLALNPNYAADWPGVAAAGMEAAYGAPVAAVHAFAGGKRAPGAEVNHDAHSKKRAAFEDITNQFGEAEALGAGEYAEPCAASCGYLQPQMVQQQQLGKPGAAAYGQACGRAFPPYALAPPPPARGCRPAHVDIDSEDRDDPMACTTYVNDIFEYLRESELKRRPTTTYMESVQSDINPMMRSILLDWLVEVGMEYRLTSDTLFLSAAYIDRYLSLVDVKRNRLQLVGVTAMLVASKYEEIYAPQVEEFCYITDNTYTREQVLEMEREVLRVLDFDLTQPTIKTFLRRYIKAASGEIPLDVTFEFLCSYLAELTLMDYGMLNYLPSMVAAACVTVALVMLGKPHWTATLSHYSGYLPRDLRHCAQAVHALFVQAKTSNLPASRDKYASPKYASVSQLGCPDALPEWMFQ</sequence>
<dbReference type="STRING" id="3076.A0A2P6TFZ5"/>
<dbReference type="CDD" id="cd17757">
    <property type="entry name" value="MCM6"/>
    <property type="match status" value="1"/>
</dbReference>
<dbReference type="FunFam" id="3.40.50.300:FF:000115">
    <property type="entry name" value="DNA helicase"/>
    <property type="match status" value="1"/>
</dbReference>
<comment type="similarity">
    <text evidence="2">Belongs to the cyclin family. Cyclin AB subfamily.</text>
</comment>
<dbReference type="PROSITE" id="PS50051">
    <property type="entry name" value="MCM_2"/>
    <property type="match status" value="1"/>
</dbReference>
<dbReference type="InterPro" id="IPR008049">
    <property type="entry name" value="MCM6"/>
</dbReference>
<keyword evidence="5" id="KW-0235">DNA replication</keyword>
<dbReference type="Gene3D" id="2.20.28.10">
    <property type="match status" value="1"/>
</dbReference>
<keyword evidence="12" id="KW-0539">Nucleus</keyword>
<dbReference type="Gene3D" id="1.20.58.870">
    <property type="match status" value="1"/>
</dbReference>
<dbReference type="GO" id="GO:0006270">
    <property type="term" value="P:DNA replication initiation"/>
    <property type="evidence" value="ECO:0007669"/>
    <property type="project" value="InterPro"/>
</dbReference>
<dbReference type="PROSITE" id="PS00847">
    <property type="entry name" value="MCM_1"/>
    <property type="match status" value="1"/>
</dbReference>
<evidence type="ECO:0000256" key="2">
    <source>
        <dbReference type="ARBA" id="ARBA00006955"/>
    </source>
</evidence>
<evidence type="ECO:0000313" key="20">
    <source>
        <dbReference type="EMBL" id="PRW33036.1"/>
    </source>
</evidence>
<evidence type="ECO:0000259" key="19">
    <source>
        <dbReference type="PROSITE" id="PS50051"/>
    </source>
</evidence>
<dbReference type="GO" id="GO:0000347">
    <property type="term" value="C:THO complex"/>
    <property type="evidence" value="ECO:0007669"/>
    <property type="project" value="UniProtKB-ARBA"/>
</dbReference>
<dbReference type="InterPro" id="IPR018525">
    <property type="entry name" value="MCM_CS"/>
</dbReference>
<comment type="catalytic activity">
    <reaction evidence="14">
        <text>ATP + H2O = ADP + phosphate + H(+)</text>
        <dbReference type="Rhea" id="RHEA:13065"/>
        <dbReference type="ChEBI" id="CHEBI:15377"/>
        <dbReference type="ChEBI" id="CHEBI:15378"/>
        <dbReference type="ChEBI" id="CHEBI:30616"/>
        <dbReference type="ChEBI" id="CHEBI:43474"/>
        <dbReference type="ChEBI" id="CHEBI:456216"/>
        <dbReference type="EC" id="3.6.4.12"/>
    </reaction>
</comment>
<dbReference type="GO" id="GO:0005524">
    <property type="term" value="F:ATP binding"/>
    <property type="evidence" value="ECO:0007669"/>
    <property type="project" value="UniProtKB-KW"/>
</dbReference>
<feature type="domain" description="MCM C-terminal AAA(+) ATPase" evidence="19">
    <location>
        <begin position="372"/>
        <end position="578"/>
    </location>
</feature>
<comment type="caution">
    <text evidence="20">The sequence shown here is derived from an EMBL/GenBank/DDBJ whole genome shotgun (WGS) entry which is preliminary data.</text>
</comment>
<dbReference type="InterPro" id="IPR013763">
    <property type="entry name" value="Cyclin-like_dom"/>
</dbReference>
<dbReference type="Gene3D" id="1.10.472.10">
    <property type="entry name" value="Cyclin-like"/>
    <property type="match status" value="2"/>
</dbReference>
<keyword evidence="8" id="KW-0347">Helicase</keyword>
<dbReference type="GO" id="GO:0042555">
    <property type="term" value="C:MCM complex"/>
    <property type="evidence" value="ECO:0007669"/>
    <property type="project" value="InterPro"/>
</dbReference>
<dbReference type="Pfam" id="PF00134">
    <property type="entry name" value="Cyclin_N"/>
    <property type="match status" value="1"/>
</dbReference>
<dbReference type="Pfam" id="PF18263">
    <property type="entry name" value="WHD_MCM6"/>
    <property type="match status" value="1"/>
</dbReference>
<feature type="region of interest" description="Disordered" evidence="18">
    <location>
        <begin position="713"/>
        <end position="777"/>
    </location>
</feature>
<dbReference type="InterPro" id="IPR041562">
    <property type="entry name" value="MCM_lid"/>
</dbReference>
<dbReference type="FunFam" id="1.10.472.10:FF:000167">
    <property type="entry name" value="Mitotic cyclin 6"/>
    <property type="match status" value="1"/>
</dbReference>
<evidence type="ECO:0000256" key="10">
    <source>
        <dbReference type="ARBA" id="ARBA00023125"/>
    </source>
</evidence>
<dbReference type="GO" id="GO:1902969">
    <property type="term" value="P:mitotic DNA replication"/>
    <property type="evidence" value="ECO:0007669"/>
    <property type="project" value="TreeGrafter"/>
</dbReference>
<dbReference type="InterPro" id="IPR006671">
    <property type="entry name" value="Cyclin_N"/>
</dbReference>
<keyword evidence="7" id="KW-0378">Hydrolase</keyword>
<dbReference type="CDD" id="cd20506">
    <property type="entry name" value="CYCLIN_AtCycA-like_rpt2"/>
    <property type="match status" value="1"/>
</dbReference>
<dbReference type="SUPFAM" id="SSF52540">
    <property type="entry name" value="P-loop containing nucleoside triphosphate hydrolases"/>
    <property type="match status" value="1"/>
</dbReference>
<dbReference type="FunFam" id="2.20.28.10:FF:000003">
    <property type="entry name" value="DNA helicase"/>
    <property type="match status" value="1"/>
</dbReference>
<dbReference type="GO" id="GO:0016887">
    <property type="term" value="F:ATP hydrolysis activity"/>
    <property type="evidence" value="ECO:0007669"/>
    <property type="project" value="RHEA"/>
</dbReference>
<evidence type="ECO:0000256" key="7">
    <source>
        <dbReference type="ARBA" id="ARBA00022801"/>
    </source>
</evidence>